<dbReference type="PRINTS" id="PR00368">
    <property type="entry name" value="FADPNR"/>
</dbReference>
<dbReference type="HOGENOM" id="CLU_031864_5_0_11"/>
<dbReference type="Gene3D" id="3.50.50.60">
    <property type="entry name" value="FAD/NAD(P)-binding domain"/>
    <property type="match status" value="2"/>
</dbReference>
<keyword evidence="1" id="KW-0285">Flavoprotein</keyword>
<dbReference type="PANTHER" id="PTHR48105">
    <property type="entry name" value="THIOREDOXIN REDUCTASE 1-RELATED-RELATED"/>
    <property type="match status" value="1"/>
</dbReference>
<proteinExistence type="predicted"/>
<dbReference type="KEGG" id="chn:A605_03360"/>
<dbReference type="GO" id="GO:0004791">
    <property type="term" value="F:thioredoxin-disulfide reductase (NADPH) activity"/>
    <property type="evidence" value="ECO:0007669"/>
    <property type="project" value="UniProtKB-EC"/>
</dbReference>
<evidence type="ECO:0000313" key="5">
    <source>
        <dbReference type="EMBL" id="AGF71683.1"/>
    </source>
</evidence>
<accession>M1NJV4</accession>
<sequence>MSVENELRDAIVVGGGAAGLGAALTLARARRSVAVIDAGQPRNAPADGAHGLLGQEGINPLELLERGRREVTGYGGEIRTGEVVDVAGESGAFVVSLRSGGRLYARRLVIATGLVDELPEIPGLREQWGRSVVHCPYCHGWEVSDRKIAVLGTGPMMVHQALLFHQWSRDISLFSRGLNIPDGDRRKLDALGIPVIPDEVAEVVSEGGRLTGVKLVDGTVHAAEAVSVGTRMLARAEVFAGIGITVTEHPMGSFIATDGLGRADVPGVWVAGNATDLSAQVGASAAEGSKVAAQLNFDLVDEDVTKAVAAAGTG</sequence>
<evidence type="ECO:0000256" key="1">
    <source>
        <dbReference type="ARBA" id="ARBA00022630"/>
    </source>
</evidence>
<feature type="domain" description="FAD/NAD(P)-binding" evidence="4">
    <location>
        <begin position="9"/>
        <end position="285"/>
    </location>
</feature>
<evidence type="ECO:0000256" key="3">
    <source>
        <dbReference type="ARBA" id="ARBA00048132"/>
    </source>
</evidence>
<name>M1NJV4_9CORY</name>
<keyword evidence="6" id="KW-1185">Reference proteome</keyword>
<keyword evidence="2" id="KW-0560">Oxidoreductase</keyword>
<dbReference type="AlphaFoldDB" id="M1NJV4"/>
<gene>
    <name evidence="5" type="ORF">A605_03360</name>
</gene>
<evidence type="ECO:0000259" key="4">
    <source>
        <dbReference type="Pfam" id="PF07992"/>
    </source>
</evidence>
<dbReference type="InterPro" id="IPR050097">
    <property type="entry name" value="Ferredoxin-NADP_redctase_2"/>
</dbReference>
<dbReference type="InterPro" id="IPR036188">
    <property type="entry name" value="FAD/NAD-bd_sf"/>
</dbReference>
<protein>
    <submittedName>
        <fullName evidence="5">FAD-dependent pyridine nucleotide-disulfide oxidoreductase</fullName>
    </submittedName>
</protein>
<organism evidence="5 6">
    <name type="scientific">Corynebacterium halotolerans YIM 70093 = DSM 44683</name>
    <dbReference type="NCBI Taxonomy" id="1121362"/>
    <lineage>
        <taxon>Bacteria</taxon>
        <taxon>Bacillati</taxon>
        <taxon>Actinomycetota</taxon>
        <taxon>Actinomycetes</taxon>
        <taxon>Mycobacteriales</taxon>
        <taxon>Corynebacteriaceae</taxon>
        <taxon>Corynebacterium</taxon>
    </lineage>
</organism>
<dbReference type="EMBL" id="CP003697">
    <property type="protein sequence ID" value="AGF71683.1"/>
    <property type="molecule type" value="Genomic_DNA"/>
</dbReference>
<dbReference type="OrthoDB" id="9786503at2"/>
<comment type="catalytic activity">
    <reaction evidence="3">
        <text>[thioredoxin]-dithiol + NADP(+) = [thioredoxin]-disulfide + NADPH + H(+)</text>
        <dbReference type="Rhea" id="RHEA:20345"/>
        <dbReference type="Rhea" id="RHEA-COMP:10698"/>
        <dbReference type="Rhea" id="RHEA-COMP:10700"/>
        <dbReference type="ChEBI" id="CHEBI:15378"/>
        <dbReference type="ChEBI" id="CHEBI:29950"/>
        <dbReference type="ChEBI" id="CHEBI:50058"/>
        <dbReference type="ChEBI" id="CHEBI:57783"/>
        <dbReference type="ChEBI" id="CHEBI:58349"/>
        <dbReference type="EC" id="1.8.1.9"/>
    </reaction>
</comment>
<reference evidence="5 6" key="1">
    <citation type="journal article" date="2012" name="Stand. Genomic Sci.">
        <title>Genome sequence of the halotolerant bacterium Corynebacterium halotolerans type strain YIM 70093(T) (= DSM 44683(T)).</title>
        <authorList>
            <person name="Ruckert C."/>
            <person name="Albersmeier A."/>
            <person name="Al-Dilaimi A."/>
            <person name="Niehaus K."/>
            <person name="Szczepanowski R."/>
            <person name="Kalinowski J."/>
        </authorList>
    </citation>
    <scope>NUCLEOTIDE SEQUENCE [LARGE SCALE GENOMIC DNA]</scope>
    <source>
        <strain evidence="5">YIM 70093</strain>
    </source>
</reference>
<dbReference type="STRING" id="1121362.A605_03360"/>
<dbReference type="Pfam" id="PF07992">
    <property type="entry name" value="Pyr_redox_2"/>
    <property type="match status" value="1"/>
</dbReference>
<dbReference type="eggNOG" id="COG0492">
    <property type="taxonomic scope" value="Bacteria"/>
</dbReference>
<dbReference type="InterPro" id="IPR023753">
    <property type="entry name" value="FAD/NAD-binding_dom"/>
</dbReference>
<dbReference type="PATRIC" id="fig|1121362.3.peg.676"/>
<dbReference type="RefSeq" id="WP_015400103.1">
    <property type="nucleotide sequence ID" value="NC_020302.1"/>
</dbReference>
<evidence type="ECO:0000256" key="2">
    <source>
        <dbReference type="ARBA" id="ARBA00023002"/>
    </source>
</evidence>
<evidence type="ECO:0000313" key="6">
    <source>
        <dbReference type="Proteomes" id="UP000011723"/>
    </source>
</evidence>
<dbReference type="PRINTS" id="PR00469">
    <property type="entry name" value="PNDRDTASEII"/>
</dbReference>
<dbReference type="SUPFAM" id="SSF51905">
    <property type="entry name" value="FAD/NAD(P)-binding domain"/>
    <property type="match status" value="1"/>
</dbReference>
<dbReference type="Proteomes" id="UP000011723">
    <property type="component" value="Chromosome"/>
</dbReference>